<protein>
    <submittedName>
        <fullName evidence="1">Uncharacterized protein</fullName>
    </submittedName>
</protein>
<accession>A0AAE4B2P5</accession>
<keyword evidence="2" id="KW-1185">Reference proteome</keyword>
<dbReference type="EMBL" id="JAUSUZ010000001">
    <property type="protein sequence ID" value="MDQ0370906.1"/>
    <property type="molecule type" value="Genomic_DNA"/>
</dbReference>
<dbReference type="Proteomes" id="UP001240236">
    <property type="component" value="Unassembled WGS sequence"/>
</dbReference>
<organism evidence="1 2">
    <name type="scientific">Catenuloplanes indicus</name>
    <dbReference type="NCBI Taxonomy" id="137267"/>
    <lineage>
        <taxon>Bacteria</taxon>
        <taxon>Bacillati</taxon>
        <taxon>Actinomycetota</taxon>
        <taxon>Actinomycetes</taxon>
        <taxon>Micromonosporales</taxon>
        <taxon>Micromonosporaceae</taxon>
        <taxon>Catenuloplanes</taxon>
    </lineage>
</organism>
<dbReference type="AlphaFoldDB" id="A0AAE4B2P5"/>
<comment type="caution">
    <text evidence="1">The sequence shown here is derived from an EMBL/GenBank/DDBJ whole genome shotgun (WGS) entry which is preliminary data.</text>
</comment>
<reference evidence="1 2" key="1">
    <citation type="submission" date="2023-07" db="EMBL/GenBank/DDBJ databases">
        <title>Sequencing the genomes of 1000 actinobacteria strains.</title>
        <authorList>
            <person name="Klenk H.-P."/>
        </authorList>
    </citation>
    <scope>NUCLEOTIDE SEQUENCE [LARGE SCALE GENOMIC DNA]</scope>
    <source>
        <strain evidence="1 2">DSM 44709</strain>
    </source>
</reference>
<gene>
    <name evidence="1" type="ORF">J2S42_007575</name>
</gene>
<evidence type="ECO:0000313" key="2">
    <source>
        <dbReference type="Proteomes" id="UP001240236"/>
    </source>
</evidence>
<dbReference type="RefSeq" id="WP_307247250.1">
    <property type="nucleotide sequence ID" value="NZ_JAUSUZ010000001.1"/>
</dbReference>
<name>A0AAE4B2P5_9ACTN</name>
<evidence type="ECO:0000313" key="1">
    <source>
        <dbReference type="EMBL" id="MDQ0370906.1"/>
    </source>
</evidence>
<sequence>MAGEMLTAITSLGGVLLGGGLSYLVQHTTLRMTARAEQRRLESERAENRRAERLSHLERFVAVAAEAERVAFERPDDWSTGEPWPVAAQEVMHRLWVAERMLQVLYPAEVYAAARAYFERINRAVWDGVPSLDDLYGELDELRGAFLTTSRSALDR</sequence>
<proteinExistence type="predicted"/>